<keyword evidence="7" id="KW-0269">Exonuclease</keyword>
<dbReference type="GO" id="GO:0036297">
    <property type="term" value="P:interstrand cross-link repair"/>
    <property type="evidence" value="ECO:0007669"/>
    <property type="project" value="TreeGrafter"/>
</dbReference>
<dbReference type="GO" id="GO:0004519">
    <property type="term" value="F:endonuclease activity"/>
    <property type="evidence" value="ECO:0007669"/>
    <property type="project" value="UniProtKB-KW"/>
</dbReference>
<evidence type="ECO:0000256" key="10">
    <source>
        <dbReference type="ARBA" id="ARBA00023242"/>
    </source>
</evidence>
<feature type="domain" description="DNA repair metallo-beta-lactamase" evidence="14">
    <location>
        <begin position="295"/>
        <end position="346"/>
    </location>
</feature>
<feature type="compositionally biased region" description="Polar residues" evidence="13">
    <location>
        <begin position="531"/>
        <end position="541"/>
    </location>
</feature>
<dbReference type="Pfam" id="PF07522">
    <property type="entry name" value="DRMBL"/>
    <property type="match status" value="1"/>
</dbReference>
<evidence type="ECO:0000259" key="14">
    <source>
        <dbReference type="Pfam" id="PF07522"/>
    </source>
</evidence>
<name>A0A078B7A1_STYLE</name>
<dbReference type="OrthoDB" id="262529at2759"/>
<dbReference type="FunCoup" id="A0A078B7A1">
    <property type="interactions" value="1"/>
</dbReference>
<dbReference type="EMBL" id="CCKQ01017317">
    <property type="protein sequence ID" value="CDW89182.1"/>
    <property type="molecule type" value="Genomic_DNA"/>
</dbReference>
<keyword evidence="4" id="KW-0255">Endonuclease</keyword>
<evidence type="ECO:0000256" key="1">
    <source>
        <dbReference type="ARBA" id="ARBA00004123"/>
    </source>
</evidence>
<dbReference type="PANTHER" id="PTHR23240:SF8">
    <property type="entry name" value="PROTEIN ARTEMIS"/>
    <property type="match status" value="1"/>
</dbReference>
<evidence type="ECO:0000256" key="11">
    <source>
        <dbReference type="ARBA" id="ARBA00039759"/>
    </source>
</evidence>
<keyword evidence="5" id="KW-0227">DNA damage</keyword>
<keyword evidence="9" id="KW-0234">DNA repair</keyword>
<dbReference type="Proteomes" id="UP000039865">
    <property type="component" value="Unassembled WGS sequence"/>
</dbReference>
<feature type="compositionally biased region" description="Low complexity" evidence="13">
    <location>
        <begin position="601"/>
        <end position="615"/>
    </location>
</feature>
<comment type="subcellular location">
    <subcellularLocation>
        <location evidence="1">Nucleus</location>
    </subcellularLocation>
</comment>
<evidence type="ECO:0000256" key="3">
    <source>
        <dbReference type="ARBA" id="ARBA00022722"/>
    </source>
</evidence>
<dbReference type="PANTHER" id="PTHR23240">
    <property type="entry name" value="DNA CROSS-LINK REPAIR PROTEIN PSO2/SNM1-RELATED"/>
    <property type="match status" value="1"/>
</dbReference>
<evidence type="ECO:0000256" key="4">
    <source>
        <dbReference type="ARBA" id="ARBA00022759"/>
    </source>
</evidence>
<sequence>MSLIPHSNIRVDNFEFMKNDLTQYIFFLSHCHEDHVKGLNPSWNYGKIYTSHISKILILDKFPHLKEFVVSLLNPTFFAWFTESQNQIELEMDEEHWIYLDDQKKEGVSVMMMDAFHCPGAVMFMFRGKMGTVFHTGDFRFSEQMFDNEILFPPQRHKEDMRAISVDIDYLFLDNTFADPEYDFPSREEAYNSLTDIVKKHGQHRIFLFSYNLGKEEVFINLAQDFETLVVVDEDRYRKLSIMDLRPDLFTTDANLGWIHIKSIKNLKKFEYGLYQLSAYLFSISIEECNKEEPTIFVIMTGWNDKYNRNLPFYFKVPYSSHSNYRELERFVRAISPKNLVFNVPERSMSKKRLEFQHHLIKEYVVKNQKIANPILFNPKKGYVSNYNSQITVIKSQISQKQGISSHQIQKQNEEVKNAGYICGDINLSERFNLNNQELNKRRFQDANQNVFKSRQNGTKPKGAKFANQELQLSLTPKNDEDLFKQFNGSDDISIAESNHGSKRPSKKKEFGIKIQHNGYNLRKLSDQKMRSLSNSDQKQAISDRQRLNYPAKIQAADQNQKSDLDVLLDYEDLSDDEDKNQSKSNRLESIAKQLFNNKDQSSQSNVEKSSQSQNSKKRKLNVTQFEENQEVQPAKKRQKTSQTSSQSGMATRQQEKIAIASQQIQYLKPDMIQQLRQRYQKSKQEMENNRILKSKS</sequence>
<reference evidence="15 16" key="1">
    <citation type="submission" date="2014-06" db="EMBL/GenBank/DDBJ databases">
        <authorList>
            <person name="Swart Estienne"/>
        </authorList>
    </citation>
    <scope>NUCLEOTIDE SEQUENCE [LARGE SCALE GENOMIC DNA]</scope>
    <source>
        <strain evidence="15 16">130c</strain>
    </source>
</reference>
<dbReference type="GO" id="GO:0035312">
    <property type="term" value="F:5'-3' DNA exonuclease activity"/>
    <property type="evidence" value="ECO:0007669"/>
    <property type="project" value="TreeGrafter"/>
</dbReference>
<keyword evidence="6" id="KW-0378">Hydrolase</keyword>
<keyword evidence="15" id="KW-0418">Kinase</keyword>
<accession>A0A078B7A1</accession>
<dbReference type="InterPro" id="IPR036866">
    <property type="entry name" value="RibonucZ/Hydroxyglut_hydro"/>
</dbReference>
<feature type="region of interest" description="Disordered" evidence="13">
    <location>
        <begin position="678"/>
        <end position="697"/>
    </location>
</feature>
<evidence type="ECO:0000256" key="2">
    <source>
        <dbReference type="ARBA" id="ARBA00010304"/>
    </source>
</evidence>
<dbReference type="GO" id="GO:0006310">
    <property type="term" value="P:DNA recombination"/>
    <property type="evidence" value="ECO:0007669"/>
    <property type="project" value="UniProtKB-KW"/>
</dbReference>
<keyword evidence="10" id="KW-0539">Nucleus</keyword>
<dbReference type="InParanoid" id="A0A078B7A1"/>
<dbReference type="GO" id="GO:0006303">
    <property type="term" value="P:double-strand break repair via nonhomologous end joining"/>
    <property type="evidence" value="ECO:0007669"/>
    <property type="project" value="TreeGrafter"/>
</dbReference>
<feature type="region of interest" description="Disordered" evidence="13">
    <location>
        <begin position="595"/>
        <end position="657"/>
    </location>
</feature>
<evidence type="ECO:0000313" key="15">
    <source>
        <dbReference type="EMBL" id="CDW89182.1"/>
    </source>
</evidence>
<proteinExistence type="inferred from homology"/>
<evidence type="ECO:0000256" key="6">
    <source>
        <dbReference type="ARBA" id="ARBA00022801"/>
    </source>
</evidence>
<evidence type="ECO:0000256" key="7">
    <source>
        <dbReference type="ARBA" id="ARBA00022839"/>
    </source>
</evidence>
<dbReference type="Gene3D" id="3.60.15.10">
    <property type="entry name" value="Ribonuclease Z/Hydroxyacylglutathione hydrolase-like"/>
    <property type="match status" value="1"/>
</dbReference>
<dbReference type="Gene3D" id="3.40.50.12650">
    <property type="match status" value="1"/>
</dbReference>
<dbReference type="GO" id="GO:0016301">
    <property type="term" value="F:kinase activity"/>
    <property type="evidence" value="ECO:0007669"/>
    <property type="project" value="UniProtKB-KW"/>
</dbReference>
<comment type="similarity">
    <text evidence="2">Belongs to the DNA repair metallo-beta-lactamase (DRMBL) family.</text>
</comment>
<feature type="region of interest" description="Disordered" evidence="13">
    <location>
        <begin position="529"/>
        <end position="548"/>
    </location>
</feature>
<evidence type="ECO:0000256" key="9">
    <source>
        <dbReference type="ARBA" id="ARBA00023204"/>
    </source>
</evidence>
<evidence type="ECO:0000256" key="8">
    <source>
        <dbReference type="ARBA" id="ARBA00023172"/>
    </source>
</evidence>
<dbReference type="AlphaFoldDB" id="A0A078B7A1"/>
<evidence type="ECO:0000313" key="16">
    <source>
        <dbReference type="Proteomes" id="UP000039865"/>
    </source>
</evidence>
<keyword evidence="16" id="KW-1185">Reference proteome</keyword>
<keyword evidence="15" id="KW-0808">Transferase</keyword>
<keyword evidence="3" id="KW-0540">Nuclease</keyword>
<dbReference type="InterPro" id="IPR011084">
    <property type="entry name" value="DRMBL"/>
</dbReference>
<dbReference type="SUPFAM" id="SSF56281">
    <property type="entry name" value="Metallo-hydrolase/oxidoreductase"/>
    <property type="match status" value="1"/>
</dbReference>
<gene>
    <name evidence="15" type="primary">Contig4629.g4943</name>
    <name evidence="15" type="ORF">STYLEM_18313</name>
</gene>
<evidence type="ECO:0000256" key="5">
    <source>
        <dbReference type="ARBA" id="ARBA00022763"/>
    </source>
</evidence>
<keyword evidence="8" id="KW-0233">DNA recombination</keyword>
<protein>
    <recommendedName>
        <fullName evidence="11">Protein artemis</fullName>
    </recommendedName>
    <alternativeName>
        <fullName evidence="12">DNA cross-link repair 1C protein</fullName>
    </alternativeName>
</protein>
<dbReference type="GO" id="GO:0005634">
    <property type="term" value="C:nucleus"/>
    <property type="evidence" value="ECO:0007669"/>
    <property type="project" value="UniProtKB-SubCell"/>
</dbReference>
<organism evidence="15 16">
    <name type="scientific">Stylonychia lemnae</name>
    <name type="common">Ciliate</name>
    <dbReference type="NCBI Taxonomy" id="5949"/>
    <lineage>
        <taxon>Eukaryota</taxon>
        <taxon>Sar</taxon>
        <taxon>Alveolata</taxon>
        <taxon>Ciliophora</taxon>
        <taxon>Intramacronucleata</taxon>
        <taxon>Spirotrichea</taxon>
        <taxon>Stichotrichia</taxon>
        <taxon>Sporadotrichida</taxon>
        <taxon>Oxytrichidae</taxon>
        <taxon>Stylonychinae</taxon>
        <taxon>Stylonychia</taxon>
    </lineage>
</organism>
<dbReference type="GO" id="GO:0003684">
    <property type="term" value="F:damaged DNA binding"/>
    <property type="evidence" value="ECO:0007669"/>
    <property type="project" value="TreeGrafter"/>
</dbReference>
<evidence type="ECO:0000256" key="13">
    <source>
        <dbReference type="SAM" id="MobiDB-lite"/>
    </source>
</evidence>
<evidence type="ECO:0000256" key="12">
    <source>
        <dbReference type="ARBA" id="ARBA00042677"/>
    </source>
</evidence>